<dbReference type="InterPro" id="IPR025398">
    <property type="entry name" value="DUF4371"/>
</dbReference>
<name>E2AHN6_CAMFO</name>
<dbReference type="AlphaFoldDB" id="E2AHN6"/>
<dbReference type="Proteomes" id="UP000000311">
    <property type="component" value="Unassembled WGS sequence"/>
</dbReference>
<proteinExistence type="predicted"/>
<dbReference type="OrthoDB" id="7555038at2759"/>
<accession>E2AHN6</accession>
<gene>
    <name evidence="2" type="ORF">EAG_12564</name>
</gene>
<feature type="domain" description="DUF4371" evidence="1">
    <location>
        <begin position="2"/>
        <end position="88"/>
    </location>
</feature>
<reference evidence="2 3" key="1">
    <citation type="journal article" date="2010" name="Science">
        <title>Genomic comparison of the ants Camponotus floridanus and Harpegnathos saltator.</title>
        <authorList>
            <person name="Bonasio R."/>
            <person name="Zhang G."/>
            <person name="Ye C."/>
            <person name="Mutti N.S."/>
            <person name="Fang X."/>
            <person name="Qin N."/>
            <person name="Donahue G."/>
            <person name="Yang P."/>
            <person name="Li Q."/>
            <person name="Li C."/>
            <person name="Zhang P."/>
            <person name="Huang Z."/>
            <person name="Berger S.L."/>
            <person name="Reinberg D."/>
            <person name="Wang J."/>
            <person name="Liebig J."/>
        </authorList>
    </citation>
    <scope>NUCLEOTIDE SEQUENCE [LARGE SCALE GENOMIC DNA]</scope>
    <source>
        <strain evidence="3">C129</strain>
    </source>
</reference>
<feature type="non-terminal residue" evidence="2">
    <location>
        <position position="88"/>
    </location>
</feature>
<protein>
    <submittedName>
        <fullName evidence="2">Zinc finger MYM-type protein 1</fullName>
    </submittedName>
</protein>
<dbReference type="EMBL" id="GL439573">
    <property type="protein sequence ID" value="EFN67053.1"/>
    <property type="molecule type" value="Genomic_DNA"/>
</dbReference>
<dbReference type="PANTHER" id="PTHR45749">
    <property type="match status" value="1"/>
</dbReference>
<organism evidence="3">
    <name type="scientific">Camponotus floridanus</name>
    <name type="common">Florida carpenter ant</name>
    <dbReference type="NCBI Taxonomy" id="104421"/>
    <lineage>
        <taxon>Eukaryota</taxon>
        <taxon>Metazoa</taxon>
        <taxon>Ecdysozoa</taxon>
        <taxon>Arthropoda</taxon>
        <taxon>Hexapoda</taxon>
        <taxon>Insecta</taxon>
        <taxon>Pterygota</taxon>
        <taxon>Neoptera</taxon>
        <taxon>Endopterygota</taxon>
        <taxon>Hymenoptera</taxon>
        <taxon>Apocrita</taxon>
        <taxon>Aculeata</taxon>
        <taxon>Formicoidea</taxon>
        <taxon>Formicidae</taxon>
        <taxon>Formicinae</taxon>
        <taxon>Camponotus</taxon>
    </lineage>
</organism>
<feature type="non-terminal residue" evidence="2">
    <location>
        <position position="1"/>
    </location>
</feature>
<evidence type="ECO:0000313" key="2">
    <source>
        <dbReference type="EMBL" id="EFN67053.1"/>
    </source>
</evidence>
<dbReference type="OMA" id="TSVDQVW"/>
<dbReference type="Pfam" id="PF14291">
    <property type="entry name" value="DUF4371"/>
    <property type="match status" value="1"/>
</dbReference>
<sequence length="88" mass="10167">HNDGNFRALLRFRVQSGDEVLKEHLLNSAHNAMYTSPDIQNEFIQLIGAEIISQIVKRAIKSRFFTVLANETTDISRIEQFSLCIRYI</sequence>
<dbReference type="PANTHER" id="PTHR45749:SF21">
    <property type="entry name" value="DUF4371 DOMAIN-CONTAINING PROTEIN"/>
    <property type="match status" value="1"/>
</dbReference>
<evidence type="ECO:0000259" key="1">
    <source>
        <dbReference type="Pfam" id="PF14291"/>
    </source>
</evidence>
<evidence type="ECO:0000313" key="3">
    <source>
        <dbReference type="Proteomes" id="UP000000311"/>
    </source>
</evidence>
<dbReference type="InParanoid" id="E2AHN6"/>
<keyword evidence="3" id="KW-1185">Reference proteome</keyword>